<keyword evidence="1" id="KW-0732">Signal</keyword>
<dbReference type="PROSITE" id="PS51257">
    <property type="entry name" value="PROKAR_LIPOPROTEIN"/>
    <property type="match status" value="1"/>
</dbReference>
<gene>
    <name evidence="2" type="ORF">GCM10011309_04480</name>
</gene>
<dbReference type="AlphaFoldDB" id="A0A918KC29"/>
<comment type="caution">
    <text evidence="2">The sequence shown here is derived from an EMBL/GenBank/DDBJ whole genome shotgun (WGS) entry which is preliminary data.</text>
</comment>
<sequence length="221" mass="23775">MRQIMTMKTIFLACCSPVLLVGCATTQTASSGSDSLVFTGFSQQTDGGQYHGGTGLVCPPALMNLPISDQREYGTDATDASCSYRAEDQFATIYFSKLNETFQSNFQGSVASILQGPLGEKTEFDEETTQTCQLGGLLTAAVTPSEDADGAKSSEPYAFETAVFSSSDLVTILQLTELDKKFLKLRYTRLNAPSSEGVNSCIEGSAALRSVYNLTRERGLR</sequence>
<evidence type="ECO:0000313" key="2">
    <source>
        <dbReference type="EMBL" id="GGX58306.1"/>
    </source>
</evidence>
<feature type="chain" id="PRO_5037456611" description="DUF3558 domain-containing protein" evidence="1">
    <location>
        <begin position="30"/>
        <end position="221"/>
    </location>
</feature>
<evidence type="ECO:0008006" key="4">
    <source>
        <dbReference type="Google" id="ProtNLM"/>
    </source>
</evidence>
<evidence type="ECO:0000256" key="1">
    <source>
        <dbReference type="SAM" id="SignalP"/>
    </source>
</evidence>
<proteinExistence type="predicted"/>
<feature type="signal peptide" evidence="1">
    <location>
        <begin position="1"/>
        <end position="29"/>
    </location>
</feature>
<evidence type="ECO:0000313" key="3">
    <source>
        <dbReference type="Proteomes" id="UP000600865"/>
    </source>
</evidence>
<keyword evidence="3" id="KW-1185">Reference proteome</keyword>
<name>A0A918KC29_9PROT</name>
<organism evidence="2 3">
    <name type="scientific">Litorimonas cladophorae</name>
    <dbReference type="NCBI Taxonomy" id="1220491"/>
    <lineage>
        <taxon>Bacteria</taxon>
        <taxon>Pseudomonadati</taxon>
        <taxon>Pseudomonadota</taxon>
        <taxon>Alphaproteobacteria</taxon>
        <taxon>Maricaulales</taxon>
        <taxon>Robiginitomaculaceae</taxon>
    </lineage>
</organism>
<accession>A0A918KC29</accession>
<reference evidence="2 3" key="1">
    <citation type="journal article" date="2014" name="Int. J. Syst. Evol. Microbiol.">
        <title>Complete genome sequence of Corynebacterium casei LMG S-19264T (=DSM 44701T), isolated from a smear-ripened cheese.</title>
        <authorList>
            <consortium name="US DOE Joint Genome Institute (JGI-PGF)"/>
            <person name="Walter F."/>
            <person name="Albersmeier A."/>
            <person name="Kalinowski J."/>
            <person name="Ruckert C."/>
        </authorList>
    </citation>
    <scope>NUCLEOTIDE SEQUENCE [LARGE SCALE GENOMIC DNA]</scope>
    <source>
        <strain evidence="2 3">KCTC 23968</strain>
    </source>
</reference>
<dbReference type="EMBL" id="BMYV01000001">
    <property type="protein sequence ID" value="GGX58306.1"/>
    <property type="molecule type" value="Genomic_DNA"/>
</dbReference>
<protein>
    <recommendedName>
        <fullName evidence="4">DUF3558 domain-containing protein</fullName>
    </recommendedName>
</protein>
<dbReference type="Proteomes" id="UP000600865">
    <property type="component" value="Unassembled WGS sequence"/>
</dbReference>